<evidence type="ECO:0000259" key="2">
    <source>
        <dbReference type="Pfam" id="PF25954"/>
    </source>
</evidence>
<dbReference type="RefSeq" id="WP_007183714.1">
    <property type="nucleotide sequence ID" value="NZ_AKGD01000001.1"/>
</dbReference>
<reference evidence="4 5" key="1">
    <citation type="journal article" date="2012" name="J. Bacteriol.">
        <title>Genome Sequence of n-Alkane-Degrading Hydrocarboniphaga effusa Strain AP103T (ATCC BAA-332T).</title>
        <authorList>
            <person name="Chang H.K."/>
            <person name="Zylstra G.J."/>
            <person name="Chae J.C."/>
        </authorList>
    </citation>
    <scope>NUCLEOTIDE SEQUENCE [LARGE SCALE GENOMIC DNA]</scope>
    <source>
        <strain evidence="4 5">AP103</strain>
    </source>
</reference>
<sequence length="389" mass="41902">MTKRLIIVIVGCGVVFGAIFGMKWFGNKMMNDFVDAMPIPPATIGAGKVQTMTWDNRLEAVGSFVPVNGTDVTTEAGGIVTAIHFESGQKVKKGTPLLTLDSARERGEYERLKAQAELSELNRVRREKLFKLEAISKSDYDAAATEANAARAAVQSQAGVLAQKEIRAPFDGLLGIRRVNVGQYLSAGTAIVTLQSLDPIDLDFTLPEQYVGQAQPGFKVTVNVDSYADQSFTGEVLAVEPRIDSATRNFGLRARLPNPDLKLRAGQFGRVTLTLPGNRSLLVLPRTAVSYDSYGTSVFVVLKKKEDPNAPKPKEMPGAPAGPTTDLIVEQRFIKVGEARGDFVAVVDGIKEGEQVATSGLLKLRNGQPVIINNEGAPQPRLDPKPAEG</sequence>
<name>I8I3J8_9GAMM</name>
<keyword evidence="5" id="KW-1185">Reference proteome</keyword>
<dbReference type="InterPro" id="IPR058792">
    <property type="entry name" value="Beta-barrel_RND_2"/>
</dbReference>
<dbReference type="STRING" id="1172194.WQQ_07580"/>
<dbReference type="Pfam" id="PF25973">
    <property type="entry name" value="BSH_CzcB"/>
    <property type="match status" value="1"/>
</dbReference>
<organism evidence="4 5">
    <name type="scientific">Hydrocarboniphaga effusa AP103</name>
    <dbReference type="NCBI Taxonomy" id="1172194"/>
    <lineage>
        <taxon>Bacteria</taxon>
        <taxon>Pseudomonadati</taxon>
        <taxon>Pseudomonadota</taxon>
        <taxon>Gammaproteobacteria</taxon>
        <taxon>Nevskiales</taxon>
        <taxon>Nevskiaceae</taxon>
        <taxon>Hydrocarboniphaga</taxon>
    </lineage>
</organism>
<dbReference type="FunFam" id="2.40.30.170:FF:000010">
    <property type="entry name" value="Efflux RND transporter periplasmic adaptor subunit"/>
    <property type="match status" value="1"/>
</dbReference>
<protein>
    <submittedName>
        <fullName evidence="4">Uncharacterized protein</fullName>
    </submittedName>
</protein>
<feature type="domain" description="CusB-like beta-barrel" evidence="2">
    <location>
        <begin position="203"/>
        <end position="274"/>
    </location>
</feature>
<dbReference type="AlphaFoldDB" id="I8I3J8"/>
<feature type="domain" description="CzcB-like barrel-sandwich hybrid" evidence="3">
    <location>
        <begin position="71"/>
        <end position="194"/>
    </location>
</feature>
<dbReference type="Proteomes" id="UP000003704">
    <property type="component" value="Unassembled WGS sequence"/>
</dbReference>
<dbReference type="InterPro" id="IPR006143">
    <property type="entry name" value="RND_pump_MFP"/>
</dbReference>
<comment type="similarity">
    <text evidence="1">Belongs to the membrane fusion protein (MFP) (TC 8.A.1) family.</text>
</comment>
<dbReference type="GO" id="GO:0015562">
    <property type="term" value="F:efflux transmembrane transporter activity"/>
    <property type="evidence" value="ECO:0007669"/>
    <property type="project" value="TreeGrafter"/>
</dbReference>
<evidence type="ECO:0000256" key="1">
    <source>
        <dbReference type="ARBA" id="ARBA00009477"/>
    </source>
</evidence>
<proteinExistence type="inferred from homology"/>
<evidence type="ECO:0000259" key="3">
    <source>
        <dbReference type="Pfam" id="PF25973"/>
    </source>
</evidence>
<dbReference type="InterPro" id="IPR058647">
    <property type="entry name" value="BSH_CzcB-like"/>
</dbReference>
<dbReference type="GO" id="GO:1990281">
    <property type="term" value="C:efflux pump complex"/>
    <property type="evidence" value="ECO:0007669"/>
    <property type="project" value="TreeGrafter"/>
</dbReference>
<dbReference type="Gene3D" id="2.40.50.100">
    <property type="match status" value="1"/>
</dbReference>
<dbReference type="PANTHER" id="PTHR30469">
    <property type="entry name" value="MULTIDRUG RESISTANCE PROTEIN MDTA"/>
    <property type="match status" value="1"/>
</dbReference>
<dbReference type="Gene3D" id="2.40.30.170">
    <property type="match status" value="1"/>
</dbReference>
<dbReference type="OrthoDB" id="9806939at2"/>
<gene>
    <name evidence="4" type="ORF">WQQ_07580</name>
</gene>
<comment type="caution">
    <text evidence="4">The sequence shown here is derived from an EMBL/GenBank/DDBJ whole genome shotgun (WGS) entry which is preliminary data.</text>
</comment>
<dbReference type="EMBL" id="AKGD01000001">
    <property type="protein sequence ID" value="EIT70621.1"/>
    <property type="molecule type" value="Genomic_DNA"/>
</dbReference>
<dbReference type="NCBIfam" id="TIGR01730">
    <property type="entry name" value="RND_mfp"/>
    <property type="match status" value="1"/>
</dbReference>
<evidence type="ECO:0000313" key="5">
    <source>
        <dbReference type="Proteomes" id="UP000003704"/>
    </source>
</evidence>
<dbReference type="SUPFAM" id="SSF111369">
    <property type="entry name" value="HlyD-like secretion proteins"/>
    <property type="match status" value="1"/>
</dbReference>
<dbReference type="Pfam" id="PF25954">
    <property type="entry name" value="Beta-barrel_RND_2"/>
    <property type="match status" value="1"/>
</dbReference>
<dbReference type="Gene3D" id="2.40.420.20">
    <property type="match status" value="1"/>
</dbReference>
<dbReference type="Gene3D" id="1.10.287.470">
    <property type="entry name" value="Helix hairpin bin"/>
    <property type="match status" value="1"/>
</dbReference>
<accession>I8I3J8</accession>
<dbReference type="PANTHER" id="PTHR30469:SF11">
    <property type="entry name" value="BLL4320 PROTEIN"/>
    <property type="match status" value="1"/>
</dbReference>
<evidence type="ECO:0000313" key="4">
    <source>
        <dbReference type="EMBL" id="EIT70621.1"/>
    </source>
</evidence>